<comment type="catalytic activity">
    <reaction evidence="1">
        <text>ATP + protein L-histidine = ADP + protein N-phospho-L-histidine.</text>
        <dbReference type="EC" id="2.7.13.3"/>
    </reaction>
</comment>
<feature type="domain" description="HAMP" evidence="14">
    <location>
        <begin position="165"/>
        <end position="218"/>
    </location>
</feature>
<evidence type="ECO:0000256" key="12">
    <source>
        <dbReference type="ARBA" id="ARBA00023136"/>
    </source>
</evidence>
<dbReference type="PRINTS" id="PR00344">
    <property type="entry name" value="BCTRLSENSOR"/>
</dbReference>
<dbReference type="InterPro" id="IPR003661">
    <property type="entry name" value="HisK_dim/P_dom"/>
</dbReference>
<dbReference type="AlphaFoldDB" id="A0A158I307"/>
<keyword evidence="4" id="KW-0597">Phosphoprotein</keyword>
<evidence type="ECO:0000259" key="13">
    <source>
        <dbReference type="PROSITE" id="PS50109"/>
    </source>
</evidence>
<dbReference type="Gene3D" id="3.30.565.10">
    <property type="entry name" value="Histidine kinase-like ATPase, C-terminal domain"/>
    <property type="match status" value="1"/>
</dbReference>
<keyword evidence="11" id="KW-0902">Two-component regulatory system</keyword>
<evidence type="ECO:0000313" key="15">
    <source>
        <dbReference type="EMBL" id="SAL50629.1"/>
    </source>
</evidence>
<dbReference type="GO" id="GO:0000155">
    <property type="term" value="F:phosphorelay sensor kinase activity"/>
    <property type="evidence" value="ECO:0007669"/>
    <property type="project" value="InterPro"/>
</dbReference>
<organism evidence="15 16">
    <name type="scientific">Caballeronia udeis</name>
    <dbReference type="NCBI Taxonomy" id="1232866"/>
    <lineage>
        <taxon>Bacteria</taxon>
        <taxon>Pseudomonadati</taxon>
        <taxon>Pseudomonadota</taxon>
        <taxon>Betaproteobacteria</taxon>
        <taxon>Burkholderiales</taxon>
        <taxon>Burkholderiaceae</taxon>
        <taxon>Caballeronia</taxon>
    </lineage>
</organism>
<evidence type="ECO:0000256" key="6">
    <source>
        <dbReference type="ARBA" id="ARBA00022692"/>
    </source>
</evidence>
<dbReference type="PROSITE" id="PS50885">
    <property type="entry name" value="HAMP"/>
    <property type="match status" value="1"/>
</dbReference>
<sequence length="447" mass="48816">MKSVRAQLLVGLVLVLGLATVIAGYGIFRSALEEANELFDYELRSIALSLPPSVAATELITHPDRDVEGLDDERVVIQIWDAQGKEIYRSVPSAQFPLQKPGFHSIEIGEKHFRVFGVQQSSRFVQLAQPTFVRDELALKLALRTLWPLLTVLPFEIAFVLLIVRRALRPVNTLSKALAARSVETLQPIEKDSAVPTEVQPLVDALNGMLIRLRGALQSQRVFVADAAHELRTPLTALKLQIQAARRDGSVSSDPSWLQRLEERVNRAIHLVQQLLALAREDAEFTAREGRVDLPIIASQVIGELSILAEDRKIDLGLECVGVARSNDRIIVRGDENSLITLLTNLVDNALRYAGAGGRVDVRVTVTSGMAAVEVIDDGPGIPPSELERVLDRFYRAANTTGQGSGLGLAIAAKIAEKHGASFEIQNRTDGTGLRVRVSGLLLATQV</sequence>
<keyword evidence="8 15" id="KW-0418">Kinase</keyword>
<keyword evidence="6" id="KW-0812">Transmembrane</keyword>
<dbReference type="InterPro" id="IPR036097">
    <property type="entry name" value="HisK_dim/P_sf"/>
</dbReference>
<protein>
    <recommendedName>
        <fullName evidence="3">histidine kinase</fullName>
        <ecNumber evidence="3">2.7.13.3</ecNumber>
    </recommendedName>
</protein>
<dbReference type="CDD" id="cd00082">
    <property type="entry name" value="HisKA"/>
    <property type="match status" value="1"/>
</dbReference>
<dbReference type="SUPFAM" id="SSF55874">
    <property type="entry name" value="ATPase domain of HSP90 chaperone/DNA topoisomerase II/histidine kinase"/>
    <property type="match status" value="1"/>
</dbReference>
<evidence type="ECO:0000256" key="9">
    <source>
        <dbReference type="ARBA" id="ARBA00022840"/>
    </source>
</evidence>
<gene>
    <name evidence="15" type="ORF">AWB69_05145</name>
</gene>
<dbReference type="GO" id="GO:0005886">
    <property type="term" value="C:plasma membrane"/>
    <property type="evidence" value="ECO:0007669"/>
    <property type="project" value="TreeGrafter"/>
</dbReference>
<evidence type="ECO:0000256" key="5">
    <source>
        <dbReference type="ARBA" id="ARBA00022679"/>
    </source>
</evidence>
<dbReference type="OrthoDB" id="8554694at2"/>
<dbReference type="InterPro" id="IPR050428">
    <property type="entry name" value="TCS_sensor_his_kinase"/>
</dbReference>
<comment type="subcellular location">
    <subcellularLocation>
        <location evidence="2">Membrane</location>
        <topology evidence="2">Multi-pass membrane protein</topology>
    </subcellularLocation>
</comment>
<dbReference type="SMART" id="SM00388">
    <property type="entry name" value="HisKA"/>
    <property type="match status" value="1"/>
</dbReference>
<dbReference type="Gene3D" id="1.10.287.130">
    <property type="match status" value="1"/>
</dbReference>
<dbReference type="EMBL" id="FCOK02000039">
    <property type="protein sequence ID" value="SAL50629.1"/>
    <property type="molecule type" value="Genomic_DNA"/>
</dbReference>
<name>A0A158I307_9BURK</name>
<evidence type="ECO:0000256" key="10">
    <source>
        <dbReference type="ARBA" id="ARBA00022989"/>
    </source>
</evidence>
<keyword evidence="12" id="KW-0472">Membrane</keyword>
<dbReference type="PANTHER" id="PTHR45436">
    <property type="entry name" value="SENSOR HISTIDINE KINASE YKOH"/>
    <property type="match status" value="1"/>
</dbReference>
<reference evidence="15 16" key="1">
    <citation type="submission" date="2016-01" db="EMBL/GenBank/DDBJ databases">
        <authorList>
            <person name="Oliw E.H."/>
        </authorList>
    </citation>
    <scope>NUCLEOTIDE SEQUENCE [LARGE SCALE GENOMIC DNA]</scope>
    <source>
        <strain evidence="15">LMG 27134</strain>
    </source>
</reference>
<dbReference type="PANTHER" id="PTHR45436:SF14">
    <property type="entry name" value="SENSOR PROTEIN QSEC"/>
    <property type="match status" value="1"/>
</dbReference>
<dbReference type="SUPFAM" id="SSF47384">
    <property type="entry name" value="Homodimeric domain of signal transducing histidine kinase"/>
    <property type="match status" value="1"/>
</dbReference>
<dbReference type="GO" id="GO:0005524">
    <property type="term" value="F:ATP binding"/>
    <property type="evidence" value="ECO:0007669"/>
    <property type="project" value="UniProtKB-KW"/>
</dbReference>
<dbReference type="InterPro" id="IPR005467">
    <property type="entry name" value="His_kinase_dom"/>
</dbReference>
<dbReference type="InterPro" id="IPR036890">
    <property type="entry name" value="HATPase_C_sf"/>
</dbReference>
<evidence type="ECO:0000256" key="11">
    <source>
        <dbReference type="ARBA" id="ARBA00023012"/>
    </source>
</evidence>
<dbReference type="Proteomes" id="UP000054683">
    <property type="component" value="Unassembled WGS sequence"/>
</dbReference>
<evidence type="ECO:0000256" key="8">
    <source>
        <dbReference type="ARBA" id="ARBA00022777"/>
    </source>
</evidence>
<evidence type="ECO:0000256" key="1">
    <source>
        <dbReference type="ARBA" id="ARBA00000085"/>
    </source>
</evidence>
<accession>A0A158I307</accession>
<dbReference type="Pfam" id="PF02518">
    <property type="entry name" value="HATPase_c"/>
    <property type="match status" value="1"/>
</dbReference>
<evidence type="ECO:0000259" key="14">
    <source>
        <dbReference type="PROSITE" id="PS50885"/>
    </source>
</evidence>
<dbReference type="PROSITE" id="PS50109">
    <property type="entry name" value="HIS_KIN"/>
    <property type="match status" value="1"/>
</dbReference>
<evidence type="ECO:0000256" key="7">
    <source>
        <dbReference type="ARBA" id="ARBA00022741"/>
    </source>
</evidence>
<evidence type="ECO:0000256" key="2">
    <source>
        <dbReference type="ARBA" id="ARBA00004141"/>
    </source>
</evidence>
<keyword evidence="10" id="KW-1133">Transmembrane helix</keyword>
<keyword evidence="9" id="KW-0067">ATP-binding</keyword>
<dbReference type="Pfam" id="PF00512">
    <property type="entry name" value="HisKA"/>
    <property type="match status" value="1"/>
</dbReference>
<dbReference type="EC" id="2.7.13.3" evidence="3"/>
<keyword evidence="5" id="KW-0808">Transferase</keyword>
<evidence type="ECO:0000313" key="16">
    <source>
        <dbReference type="Proteomes" id="UP000054683"/>
    </source>
</evidence>
<evidence type="ECO:0000256" key="4">
    <source>
        <dbReference type="ARBA" id="ARBA00022553"/>
    </source>
</evidence>
<evidence type="ECO:0000256" key="3">
    <source>
        <dbReference type="ARBA" id="ARBA00012438"/>
    </source>
</evidence>
<keyword evidence="7" id="KW-0547">Nucleotide-binding</keyword>
<dbReference type="InterPro" id="IPR004358">
    <property type="entry name" value="Sig_transdc_His_kin-like_C"/>
</dbReference>
<feature type="domain" description="Histidine kinase" evidence="13">
    <location>
        <begin position="226"/>
        <end position="442"/>
    </location>
</feature>
<proteinExistence type="predicted"/>
<dbReference type="InterPro" id="IPR003660">
    <property type="entry name" value="HAMP_dom"/>
</dbReference>
<dbReference type="SMART" id="SM00387">
    <property type="entry name" value="HATPase_c"/>
    <property type="match status" value="1"/>
</dbReference>
<dbReference type="InterPro" id="IPR003594">
    <property type="entry name" value="HATPase_dom"/>
</dbReference>